<dbReference type="InterPro" id="IPR039672">
    <property type="entry name" value="MFS_2"/>
</dbReference>
<evidence type="ECO:0000313" key="3">
    <source>
        <dbReference type="Proteomes" id="UP000042527"/>
    </source>
</evidence>
<dbReference type="Gene3D" id="1.20.1250.20">
    <property type="entry name" value="MFS general substrate transporter like domains"/>
    <property type="match status" value="1"/>
</dbReference>
<dbReference type="OrthoDB" id="9764596at2"/>
<protein>
    <submittedName>
        <fullName evidence="2">Uncharacterized protein</fullName>
    </submittedName>
</protein>
<gene>
    <name evidence="2" type="ORF">TPHV1_90097</name>
</gene>
<keyword evidence="3" id="KW-1185">Reference proteome</keyword>
<dbReference type="InterPro" id="IPR036259">
    <property type="entry name" value="MFS_trans_sf"/>
</dbReference>
<dbReference type="GO" id="GO:0008643">
    <property type="term" value="P:carbohydrate transport"/>
    <property type="evidence" value="ECO:0007669"/>
    <property type="project" value="InterPro"/>
</dbReference>
<name>A0A0B7GYA3_TREPH</name>
<dbReference type="SUPFAM" id="SSF103473">
    <property type="entry name" value="MFS general substrate transporter"/>
    <property type="match status" value="1"/>
</dbReference>
<proteinExistence type="inferred from homology"/>
<dbReference type="Pfam" id="PF13347">
    <property type="entry name" value="MFS_2"/>
    <property type="match status" value="1"/>
</dbReference>
<evidence type="ECO:0000313" key="2">
    <source>
        <dbReference type="EMBL" id="CEM63468.1"/>
    </source>
</evidence>
<dbReference type="EMBL" id="CDNC01000051">
    <property type="protein sequence ID" value="CEM63468.1"/>
    <property type="molecule type" value="Genomic_DNA"/>
</dbReference>
<dbReference type="GO" id="GO:0015293">
    <property type="term" value="F:symporter activity"/>
    <property type="evidence" value="ECO:0007669"/>
    <property type="project" value="InterPro"/>
</dbReference>
<dbReference type="Proteomes" id="UP000042527">
    <property type="component" value="Unassembled WGS sequence"/>
</dbReference>
<dbReference type="PANTHER" id="PTHR11328">
    <property type="entry name" value="MAJOR FACILITATOR SUPERFAMILY DOMAIN-CONTAINING PROTEIN"/>
    <property type="match status" value="1"/>
</dbReference>
<dbReference type="GO" id="GO:0005886">
    <property type="term" value="C:plasma membrane"/>
    <property type="evidence" value="ECO:0007669"/>
    <property type="project" value="TreeGrafter"/>
</dbReference>
<organism evidence="2 3">
    <name type="scientific">Treponema phagedenis</name>
    <dbReference type="NCBI Taxonomy" id="162"/>
    <lineage>
        <taxon>Bacteria</taxon>
        <taxon>Pseudomonadati</taxon>
        <taxon>Spirochaetota</taxon>
        <taxon>Spirochaetia</taxon>
        <taxon>Spirochaetales</taxon>
        <taxon>Treponemataceae</taxon>
        <taxon>Treponema</taxon>
    </lineage>
</organism>
<accession>A0A0B7GYA3</accession>
<dbReference type="PANTHER" id="PTHR11328:SF28">
    <property type="entry name" value="MAJOR FACILITATOR SUPERFAMILY DOMAIN-CONTAINING PROTEIN 12"/>
    <property type="match status" value="1"/>
</dbReference>
<evidence type="ECO:0000256" key="1">
    <source>
        <dbReference type="ARBA" id="ARBA00009617"/>
    </source>
</evidence>
<comment type="similarity">
    <text evidence="1">Belongs to the sodium:galactoside symporter (TC 2.A.2) family.</text>
</comment>
<dbReference type="RefSeq" id="WP_024752833.1">
    <property type="nucleotide sequence ID" value="NZ_CDNC01000051.1"/>
</dbReference>
<sequence>MAENQHGIYHRSPLWRIGLFSLNNSATNIFHATTFYVSFYAVGIVGLATVLVGNLLMAMRIFDGITDPLVGYLIDKTDSKFGKFRPFLVIGFTIMTIANLVMYTVTHTLPEGARLPFFVFIYALYILGYTCSTAVTKAAQNVMTNDPSQRPLFGAFDGTYTLILFNVVPVYVSMYLLPKNANKFTIALFREFIISAIIISGILTVLVIIALWEKDRSEFFGLGSGNNKPLKFKDYWDVLKNNRGIQMLIVAASTDKLALTVAGNSIVTVMLYGIIMGDNTLHGKLGLITLVPSFILIQVFAQYARKLGIKRGIWITTTLCIIMYACLYLLLKLGDPTQIRASNMFGFMTLGFIILWSLSNGIKNACGALTINAISDVADYETYRTGRYVPGMMGTLFSFVDKLISSLGAVVVSLSVAAIGYTNTLPQIGEAVTPAIFMVTMFLFIGIPILGWIASLIALLFYPLSSEKMQEIQEHIAAIKNNQKKSFEGV</sequence>
<dbReference type="AlphaFoldDB" id="A0A0B7GYA3"/>
<reference evidence="3" key="1">
    <citation type="submission" date="2015-01" db="EMBL/GenBank/DDBJ databases">
        <authorList>
            <person name="Manzoor Shahid"/>
            <person name="Zubair Saima"/>
        </authorList>
    </citation>
    <scope>NUCLEOTIDE SEQUENCE [LARGE SCALE GENOMIC DNA]</scope>
    <source>
        <strain evidence="3">V1</strain>
    </source>
</reference>